<dbReference type="GO" id="GO:0032297">
    <property type="term" value="P:negative regulation of DNA-templated DNA replication initiation"/>
    <property type="evidence" value="ECO:0007669"/>
    <property type="project" value="InterPro"/>
</dbReference>
<evidence type="ECO:0000313" key="2">
    <source>
        <dbReference type="EMBL" id="KAA2285204.1"/>
    </source>
</evidence>
<dbReference type="InterPro" id="IPR027417">
    <property type="entry name" value="P-loop_NTPase"/>
</dbReference>
<dbReference type="Gene3D" id="1.10.8.60">
    <property type="match status" value="1"/>
</dbReference>
<accession>A0A5B2ZDB8</accession>
<organism evidence="2 3">
    <name type="scientific">Arenimonas fontis</name>
    <dbReference type="NCBI Taxonomy" id="2608255"/>
    <lineage>
        <taxon>Bacteria</taxon>
        <taxon>Pseudomonadati</taxon>
        <taxon>Pseudomonadota</taxon>
        <taxon>Gammaproteobacteria</taxon>
        <taxon>Lysobacterales</taxon>
        <taxon>Lysobacteraceae</taxon>
        <taxon>Arenimonas</taxon>
    </lineage>
</organism>
<dbReference type="SUPFAM" id="SSF52540">
    <property type="entry name" value="P-loop containing nucleoside triphosphate hydrolases"/>
    <property type="match status" value="1"/>
</dbReference>
<gene>
    <name evidence="2" type="primary">hda</name>
    <name evidence="2" type="ORF">F0415_04600</name>
</gene>
<name>A0A5B2ZDB8_9GAMM</name>
<dbReference type="PANTHER" id="PTHR30050:SF5">
    <property type="entry name" value="DNAA REGULATORY INACTIVATOR HDA"/>
    <property type="match status" value="1"/>
</dbReference>
<keyword evidence="3" id="KW-1185">Reference proteome</keyword>
<dbReference type="EMBL" id="VUOD01000003">
    <property type="protein sequence ID" value="KAA2285204.1"/>
    <property type="molecule type" value="Genomic_DNA"/>
</dbReference>
<dbReference type="AlphaFoldDB" id="A0A5B2ZDB8"/>
<comment type="caution">
    <text evidence="2">The sequence shown here is derived from an EMBL/GenBank/DDBJ whole genome shotgun (WGS) entry which is preliminary data.</text>
</comment>
<dbReference type="Pfam" id="PF22688">
    <property type="entry name" value="Hda_lid"/>
    <property type="match status" value="1"/>
</dbReference>
<evidence type="ECO:0000313" key="3">
    <source>
        <dbReference type="Proteomes" id="UP000322165"/>
    </source>
</evidence>
<sequence>MTGSQLPLDLRAASDQRLDAFHDAPAVVAAVQAAARGERPDWLYLQGPAGAGKTHLLLAACADAAHTGRRALYLPLPAMAGQLAGALAGQESAALACLDGLEAVAGRREDEEALFHFHNRLRAAGGIALYAARSAPAALGLGLPDLATRLGQCTRLPLALLDEAGRRAVLRARAARRGLELDEAALDYLLRRVDRDLASLTALLDRLDRASLAAQRRLTIPFLREQLRGG</sequence>
<dbReference type="RefSeq" id="WP_149860027.1">
    <property type="nucleotide sequence ID" value="NZ_VUOD01000003.1"/>
</dbReference>
<dbReference type="Gene3D" id="3.40.50.300">
    <property type="entry name" value="P-loop containing nucleotide triphosphate hydrolases"/>
    <property type="match status" value="1"/>
</dbReference>
<protein>
    <submittedName>
        <fullName evidence="2">DnaA regulatory inactivator Hda</fullName>
    </submittedName>
</protein>
<feature type="domain" description="Hda lid" evidence="1">
    <location>
        <begin position="164"/>
        <end position="227"/>
    </location>
</feature>
<dbReference type="NCBIfam" id="TIGR03420">
    <property type="entry name" value="DnaA_homol_Hda"/>
    <property type="match status" value="1"/>
</dbReference>
<dbReference type="GO" id="GO:0006270">
    <property type="term" value="P:DNA replication initiation"/>
    <property type="evidence" value="ECO:0007669"/>
    <property type="project" value="TreeGrafter"/>
</dbReference>
<dbReference type="PANTHER" id="PTHR30050">
    <property type="entry name" value="CHROMOSOMAL REPLICATION INITIATOR PROTEIN DNAA"/>
    <property type="match status" value="1"/>
</dbReference>
<proteinExistence type="predicted"/>
<dbReference type="InterPro" id="IPR055199">
    <property type="entry name" value="Hda_lid"/>
</dbReference>
<reference evidence="2 3" key="2">
    <citation type="submission" date="2019-09" db="EMBL/GenBank/DDBJ databases">
        <authorList>
            <person name="Mazur A."/>
        </authorList>
    </citation>
    <scope>NUCLEOTIDE SEQUENCE [LARGE SCALE GENOMIC DNA]</scope>
    <source>
        <strain evidence="2 3">3729k</strain>
    </source>
</reference>
<dbReference type="InterPro" id="IPR017788">
    <property type="entry name" value="Hda"/>
</dbReference>
<evidence type="ECO:0000259" key="1">
    <source>
        <dbReference type="Pfam" id="PF22688"/>
    </source>
</evidence>
<reference evidence="2 3" key="1">
    <citation type="submission" date="2019-09" db="EMBL/GenBank/DDBJ databases">
        <title>Arenimonas chukotkensis sp. nov., a bacterium isolated from Chukotka hot spring, Arctic region, Russia.</title>
        <authorList>
            <person name="Zayulina K.S."/>
            <person name="Prokofeva M.I."/>
            <person name="Elcheninov A.G."/>
            <person name="Novikov A."/>
            <person name="Kochetkova T.V."/>
            <person name="Kublanov I.V."/>
        </authorList>
    </citation>
    <scope>NUCLEOTIDE SEQUENCE [LARGE SCALE GENOMIC DNA]</scope>
    <source>
        <strain evidence="2 3">3729k</strain>
    </source>
</reference>
<dbReference type="Proteomes" id="UP000322165">
    <property type="component" value="Unassembled WGS sequence"/>
</dbReference>